<protein>
    <submittedName>
        <fullName evidence="2">Uncharacterized protein</fullName>
    </submittedName>
</protein>
<sequence>MATAEKSTRGRKSSFTDSARKRRRKEVTSNWNKNRINIGEQMERWKDLKDRLNLDSNRDVAEFLLDRDSMSDISGVEAISHATPLKLEKEMNKSTSFVNPMLLSLDVSHITQHDSDSDSDEEYIPDFNVTLNACEDIPIEGGSESEWEDDADDDEMDRSAEPLPTIHRVTIDNIDGLINDRCYMTYHHSILSLAKINIPSNCTIKGCSSQVAITSEEKASALYLKWTCSSGHILHKWCSQPMLNNRMHAGDLLLSSSILLSGNNFKKAEMMFKFMNMPIVSPSSFYKMQRTYLVPSIDEYWLEQQKIVLDEFRNKDIVVLGDGRMDSPGHSAQFCSYTFMENDTKKILCIITMDKRLTGRKSTNLEKACFLEGMKYLRDEGIRVVEVVTDAHVQISALMKREFPNIKHSFDVWHGTKNLGKKIMAQGQEKSKSQLLTWSKDIVNHFWYCAEKALTTEEFLGMWYGVLHHVVDEHEWVLPYCSAISNRCHHGDLIRDANEVKEWLKKGSAPHEALRHIVMDKRLVNQVHHYINFRSTAELENFQNLILMYASKRNSFRPPVYRVRNRLAGLDYNAHVDRAVKINKDGKIRYQRTFNKKSARWSVYAVKVDKTYKHICGLMKKIVSKRLVDKTGMNRKVVLASDDPRRISSVIAPIPPPPTSQLVQEQKSRFKSN</sequence>
<evidence type="ECO:0000313" key="3">
    <source>
        <dbReference type="Proteomes" id="UP001186944"/>
    </source>
</evidence>
<keyword evidence="3" id="KW-1185">Reference proteome</keyword>
<dbReference type="PANTHER" id="PTHR31751:SF7">
    <property type="entry name" value="THAP-TYPE DOMAIN-CONTAINING PROTEIN"/>
    <property type="match status" value="1"/>
</dbReference>
<reference evidence="2" key="1">
    <citation type="submission" date="2019-08" db="EMBL/GenBank/DDBJ databases">
        <title>The improved chromosome-level genome for the pearl oyster Pinctada fucata martensii using PacBio sequencing and Hi-C.</title>
        <authorList>
            <person name="Zheng Z."/>
        </authorList>
    </citation>
    <scope>NUCLEOTIDE SEQUENCE</scope>
    <source>
        <strain evidence="2">ZZ-2019</strain>
        <tissue evidence="2">Adductor muscle</tissue>
    </source>
</reference>
<evidence type="ECO:0000256" key="1">
    <source>
        <dbReference type="SAM" id="MobiDB-lite"/>
    </source>
</evidence>
<dbReference type="Proteomes" id="UP001186944">
    <property type="component" value="Unassembled WGS sequence"/>
</dbReference>
<feature type="region of interest" description="Disordered" evidence="1">
    <location>
        <begin position="649"/>
        <end position="673"/>
    </location>
</feature>
<dbReference type="PANTHER" id="PTHR31751">
    <property type="entry name" value="SI:CH211-108C17.2-RELATED-RELATED"/>
    <property type="match status" value="1"/>
</dbReference>
<proteinExistence type="predicted"/>
<gene>
    <name evidence="2" type="ORF">FSP39_013042</name>
</gene>
<feature type="region of interest" description="Disordered" evidence="1">
    <location>
        <begin position="1"/>
        <end position="32"/>
    </location>
</feature>
<feature type="compositionally biased region" description="Acidic residues" evidence="1">
    <location>
        <begin position="143"/>
        <end position="156"/>
    </location>
</feature>
<dbReference type="EMBL" id="VSWD01000005">
    <property type="protein sequence ID" value="KAK3102667.1"/>
    <property type="molecule type" value="Genomic_DNA"/>
</dbReference>
<organism evidence="2 3">
    <name type="scientific">Pinctada imbricata</name>
    <name type="common">Atlantic pearl-oyster</name>
    <name type="synonym">Pinctada martensii</name>
    <dbReference type="NCBI Taxonomy" id="66713"/>
    <lineage>
        <taxon>Eukaryota</taxon>
        <taxon>Metazoa</taxon>
        <taxon>Spiralia</taxon>
        <taxon>Lophotrochozoa</taxon>
        <taxon>Mollusca</taxon>
        <taxon>Bivalvia</taxon>
        <taxon>Autobranchia</taxon>
        <taxon>Pteriomorphia</taxon>
        <taxon>Pterioida</taxon>
        <taxon>Pterioidea</taxon>
        <taxon>Pteriidae</taxon>
        <taxon>Pinctada</taxon>
    </lineage>
</organism>
<feature type="compositionally biased region" description="Polar residues" evidence="1">
    <location>
        <begin position="660"/>
        <end position="673"/>
    </location>
</feature>
<name>A0AA88YCC5_PINIB</name>
<feature type="region of interest" description="Disordered" evidence="1">
    <location>
        <begin position="140"/>
        <end position="159"/>
    </location>
</feature>
<dbReference type="AlphaFoldDB" id="A0AA88YCC5"/>
<evidence type="ECO:0000313" key="2">
    <source>
        <dbReference type="EMBL" id="KAK3102667.1"/>
    </source>
</evidence>
<comment type="caution">
    <text evidence="2">The sequence shown here is derived from an EMBL/GenBank/DDBJ whole genome shotgun (WGS) entry which is preliminary data.</text>
</comment>
<accession>A0AA88YCC5</accession>